<reference evidence="2 3" key="1">
    <citation type="submission" date="2015-12" db="EMBL/GenBank/DDBJ databases">
        <title>The genome of Folsomia candida.</title>
        <authorList>
            <person name="Faddeeva A."/>
            <person name="Derks M.F."/>
            <person name="Anvar Y."/>
            <person name="Smit S."/>
            <person name="Van Straalen N."/>
            <person name="Roelofs D."/>
        </authorList>
    </citation>
    <scope>NUCLEOTIDE SEQUENCE [LARGE SCALE GENOMIC DNA]</scope>
    <source>
        <strain evidence="2 3">VU population</strain>
        <tissue evidence="2">Whole body</tissue>
    </source>
</reference>
<name>A0A226D1D4_FOLCA</name>
<comment type="caution">
    <text evidence="2">The sequence shown here is derived from an EMBL/GenBank/DDBJ whole genome shotgun (WGS) entry which is preliminary data.</text>
</comment>
<feature type="transmembrane region" description="Helical" evidence="1">
    <location>
        <begin position="146"/>
        <end position="167"/>
    </location>
</feature>
<keyword evidence="1" id="KW-1133">Transmembrane helix</keyword>
<feature type="transmembrane region" description="Helical" evidence="1">
    <location>
        <begin position="81"/>
        <end position="100"/>
    </location>
</feature>
<dbReference type="EMBL" id="LNIX01000043">
    <property type="protein sequence ID" value="OXA38870.1"/>
    <property type="molecule type" value="Genomic_DNA"/>
</dbReference>
<organism evidence="2 3">
    <name type="scientific">Folsomia candida</name>
    <name type="common">Springtail</name>
    <dbReference type="NCBI Taxonomy" id="158441"/>
    <lineage>
        <taxon>Eukaryota</taxon>
        <taxon>Metazoa</taxon>
        <taxon>Ecdysozoa</taxon>
        <taxon>Arthropoda</taxon>
        <taxon>Hexapoda</taxon>
        <taxon>Collembola</taxon>
        <taxon>Entomobryomorpha</taxon>
        <taxon>Isotomoidea</taxon>
        <taxon>Isotomidae</taxon>
        <taxon>Proisotominae</taxon>
        <taxon>Folsomia</taxon>
    </lineage>
</organism>
<sequence length="255" mass="29873">MRSIWISKSLCRYGKYFGRLWPCSYDWNPSAEKFECREDSRNFRKYPMLYCILLWTLFVVELPSFFIIGDFKRFLWEEQDELVSFISLLFMVFYFSMGLIGDLTCILHGNDAITGLNKAEELLENLKNSKDTKFVPNPGKFIGNGLYFIVRVFEIHGLLSILAYTLLGIDPLRTILKFYFNFENTNFAISLVGFIIQELAFIQACRVSTFSLIACGVTGYYYNQILRISYIELQTERNNKEVLFDLKFAHTSIIY</sequence>
<keyword evidence="1" id="KW-0472">Membrane</keyword>
<protein>
    <submittedName>
        <fullName evidence="2">Uncharacterized protein</fullName>
    </submittedName>
</protein>
<proteinExistence type="predicted"/>
<evidence type="ECO:0000256" key="1">
    <source>
        <dbReference type="SAM" id="Phobius"/>
    </source>
</evidence>
<dbReference type="Proteomes" id="UP000198287">
    <property type="component" value="Unassembled WGS sequence"/>
</dbReference>
<feature type="transmembrane region" description="Helical" evidence="1">
    <location>
        <begin position="47"/>
        <end position="69"/>
    </location>
</feature>
<gene>
    <name evidence="2" type="ORF">Fcan01_26356</name>
</gene>
<evidence type="ECO:0000313" key="3">
    <source>
        <dbReference type="Proteomes" id="UP000198287"/>
    </source>
</evidence>
<evidence type="ECO:0000313" key="2">
    <source>
        <dbReference type="EMBL" id="OXA38870.1"/>
    </source>
</evidence>
<accession>A0A226D1D4</accession>
<dbReference type="AlphaFoldDB" id="A0A226D1D4"/>
<keyword evidence="3" id="KW-1185">Reference proteome</keyword>
<keyword evidence="1" id="KW-0812">Transmembrane</keyword>